<accession>A0ABR6PR47</accession>
<name>A0ABR6PR47_9SPHI</name>
<keyword evidence="2" id="KW-1185">Reference proteome</keyword>
<reference evidence="1 2" key="1">
    <citation type="submission" date="2020-08" db="EMBL/GenBank/DDBJ databases">
        <title>Genomic Encyclopedia of Type Strains, Phase IV (KMG-V): Genome sequencing to study the core and pangenomes of soil and plant-associated prokaryotes.</title>
        <authorList>
            <person name="Whitman W."/>
        </authorList>
    </citation>
    <scope>NUCLEOTIDE SEQUENCE [LARGE SCALE GENOMIC DNA]</scope>
    <source>
        <strain evidence="1 2">ANJLi2</strain>
    </source>
</reference>
<evidence type="ECO:0000313" key="1">
    <source>
        <dbReference type="EMBL" id="MBB6110746.1"/>
    </source>
</evidence>
<dbReference type="Proteomes" id="UP000541583">
    <property type="component" value="Unassembled WGS sequence"/>
</dbReference>
<sequence length="265" mass="28934">MKTPLIYFMLLPFILSIISCNKVIDISLDNATDRLVIEGNITDELGPQTIKLNTNVAVSNTNTYPPVTGAMVTVNDQAGNVYKFTEGPAGTYITPKMIGVTGNTYTMNVVTNGKTYKASSVMPGLVALKYISSSKSSFNGIDGTRKITINYHDPKGVANQYNFLMYVNGVQVKRVFVNNDDFTDGNSVNFDLIENDIGINPGDKVTVEMQCIDKAMYTYWFALMQQNYTGPGGGVTPSDPPNNITPLVLGYFSAHTTQTKTITVK</sequence>
<dbReference type="InterPro" id="IPR025345">
    <property type="entry name" value="DUF4249"/>
</dbReference>
<dbReference type="RefSeq" id="WP_076374250.1">
    <property type="nucleotide sequence ID" value="NZ_FTMG01000007.1"/>
</dbReference>
<organism evidence="1 2">
    <name type="scientific">Mucilaginibacter lappiensis</name>
    <dbReference type="NCBI Taxonomy" id="354630"/>
    <lineage>
        <taxon>Bacteria</taxon>
        <taxon>Pseudomonadati</taxon>
        <taxon>Bacteroidota</taxon>
        <taxon>Sphingobacteriia</taxon>
        <taxon>Sphingobacteriales</taxon>
        <taxon>Sphingobacteriaceae</taxon>
        <taxon>Mucilaginibacter</taxon>
    </lineage>
</organism>
<proteinExistence type="predicted"/>
<dbReference type="Pfam" id="PF14054">
    <property type="entry name" value="DUF4249"/>
    <property type="match status" value="1"/>
</dbReference>
<comment type="caution">
    <text evidence="1">The sequence shown here is derived from an EMBL/GenBank/DDBJ whole genome shotgun (WGS) entry which is preliminary data.</text>
</comment>
<dbReference type="PROSITE" id="PS51257">
    <property type="entry name" value="PROKAR_LIPOPROTEIN"/>
    <property type="match status" value="1"/>
</dbReference>
<gene>
    <name evidence="1" type="ORF">HDF23_003505</name>
</gene>
<dbReference type="EMBL" id="JACHCB010000008">
    <property type="protein sequence ID" value="MBB6110746.1"/>
    <property type="molecule type" value="Genomic_DNA"/>
</dbReference>
<evidence type="ECO:0000313" key="2">
    <source>
        <dbReference type="Proteomes" id="UP000541583"/>
    </source>
</evidence>
<evidence type="ECO:0008006" key="3">
    <source>
        <dbReference type="Google" id="ProtNLM"/>
    </source>
</evidence>
<protein>
    <recommendedName>
        <fullName evidence="3">DUF4249 domain-containing protein</fullName>
    </recommendedName>
</protein>